<dbReference type="InterPro" id="IPR041249">
    <property type="entry name" value="HEPN_DZIP3"/>
</dbReference>
<gene>
    <name evidence="3" type="ORF">CGI_10006433</name>
</gene>
<accession>K1RWI1</accession>
<dbReference type="EMBL" id="JH818032">
    <property type="protein sequence ID" value="EKC39236.1"/>
    <property type="molecule type" value="Genomic_DNA"/>
</dbReference>
<dbReference type="InParanoid" id="K1RWI1"/>
<dbReference type="InterPro" id="IPR049050">
    <property type="entry name" value="nSTAND3"/>
</dbReference>
<name>K1RWI1_MAGGI</name>
<dbReference type="AlphaFoldDB" id="K1RWI1"/>
<protein>
    <submittedName>
        <fullName evidence="3">Uncharacterized protein</fullName>
    </submittedName>
</protein>
<dbReference type="Pfam" id="PF20720">
    <property type="entry name" value="nSTAND3"/>
    <property type="match status" value="1"/>
</dbReference>
<reference evidence="3" key="1">
    <citation type="journal article" date="2012" name="Nature">
        <title>The oyster genome reveals stress adaptation and complexity of shell formation.</title>
        <authorList>
            <person name="Zhang G."/>
            <person name="Fang X."/>
            <person name="Guo X."/>
            <person name="Li L."/>
            <person name="Luo R."/>
            <person name="Xu F."/>
            <person name="Yang P."/>
            <person name="Zhang L."/>
            <person name="Wang X."/>
            <person name="Qi H."/>
            <person name="Xiong Z."/>
            <person name="Que H."/>
            <person name="Xie Y."/>
            <person name="Holland P.W."/>
            <person name="Paps J."/>
            <person name="Zhu Y."/>
            <person name="Wu F."/>
            <person name="Chen Y."/>
            <person name="Wang J."/>
            <person name="Peng C."/>
            <person name="Meng J."/>
            <person name="Yang L."/>
            <person name="Liu J."/>
            <person name="Wen B."/>
            <person name="Zhang N."/>
            <person name="Huang Z."/>
            <person name="Zhu Q."/>
            <person name="Feng Y."/>
            <person name="Mount A."/>
            <person name="Hedgecock D."/>
            <person name="Xu Z."/>
            <person name="Liu Y."/>
            <person name="Domazet-Loso T."/>
            <person name="Du Y."/>
            <person name="Sun X."/>
            <person name="Zhang S."/>
            <person name="Liu B."/>
            <person name="Cheng P."/>
            <person name="Jiang X."/>
            <person name="Li J."/>
            <person name="Fan D."/>
            <person name="Wang W."/>
            <person name="Fu W."/>
            <person name="Wang T."/>
            <person name="Wang B."/>
            <person name="Zhang J."/>
            <person name="Peng Z."/>
            <person name="Li Y."/>
            <person name="Li N."/>
            <person name="Wang J."/>
            <person name="Chen M."/>
            <person name="He Y."/>
            <person name="Tan F."/>
            <person name="Song X."/>
            <person name="Zheng Q."/>
            <person name="Huang R."/>
            <person name="Yang H."/>
            <person name="Du X."/>
            <person name="Chen L."/>
            <person name="Yang M."/>
            <person name="Gaffney P.M."/>
            <person name="Wang S."/>
            <person name="Luo L."/>
            <person name="She Z."/>
            <person name="Ming Y."/>
            <person name="Huang W."/>
            <person name="Zhang S."/>
            <person name="Huang B."/>
            <person name="Zhang Y."/>
            <person name="Qu T."/>
            <person name="Ni P."/>
            <person name="Miao G."/>
            <person name="Wang J."/>
            <person name="Wang Q."/>
            <person name="Steinberg C.E."/>
            <person name="Wang H."/>
            <person name="Li N."/>
            <person name="Qian L."/>
            <person name="Zhang G."/>
            <person name="Li Y."/>
            <person name="Yang H."/>
            <person name="Liu X."/>
            <person name="Wang J."/>
            <person name="Yin Y."/>
            <person name="Wang J."/>
        </authorList>
    </citation>
    <scope>NUCLEOTIDE SEQUENCE [LARGE SCALE GENOMIC DNA]</scope>
    <source>
        <strain evidence="3">05x7-T-G4-1.051#20</strain>
    </source>
</reference>
<dbReference type="Pfam" id="PF18738">
    <property type="entry name" value="HEPN_DZIP3"/>
    <property type="match status" value="1"/>
</dbReference>
<organism evidence="3">
    <name type="scientific">Magallana gigas</name>
    <name type="common">Pacific oyster</name>
    <name type="synonym">Crassostrea gigas</name>
    <dbReference type="NCBI Taxonomy" id="29159"/>
    <lineage>
        <taxon>Eukaryota</taxon>
        <taxon>Metazoa</taxon>
        <taxon>Spiralia</taxon>
        <taxon>Lophotrochozoa</taxon>
        <taxon>Mollusca</taxon>
        <taxon>Bivalvia</taxon>
        <taxon>Autobranchia</taxon>
        <taxon>Pteriomorphia</taxon>
        <taxon>Ostreida</taxon>
        <taxon>Ostreoidea</taxon>
        <taxon>Ostreidae</taxon>
        <taxon>Magallana</taxon>
    </lineage>
</organism>
<evidence type="ECO:0000259" key="1">
    <source>
        <dbReference type="Pfam" id="PF18738"/>
    </source>
</evidence>
<dbReference type="HOGENOM" id="CLU_774458_0_0_1"/>
<feature type="domain" description="Novel STAND NTPase 3" evidence="2">
    <location>
        <begin position="195"/>
        <end position="296"/>
    </location>
</feature>
<evidence type="ECO:0000313" key="3">
    <source>
        <dbReference type="EMBL" id="EKC39236.1"/>
    </source>
</evidence>
<proteinExistence type="predicted"/>
<sequence length="358" mass="41131">MRSKRFKIVLQSFASLVRKTVCYLDTALDTKKLPWKLAALKHYLVIILKQESKMEELKDVTVLFKTSIVEHFGEALLNSLCNLNSMDDYQNLDISLVYNLLRNVCKNVTPPKRGWGYEPSADDVSLGADIERIRSMWNRYCDGETEFLYLREIFVRMVDRYGNISDLVKFEDTGRTKILSFEINPECQDKGGVVLTKALKAVLDILEQEYRVVVKGAVGTGKSTCLKYIDRHYRRNQWEVRRKVGNITQSDVYVPVDETRKLVCCDDLFGVYNRGDFARTAEIITALENIEQKTNREGGVIPNTVPIRPNLTEKWTQSKPQVNPEWTQRVNPDQKYTLKADTTCVFGIYKGQESQAVG</sequence>
<feature type="domain" description="DZIP3-like HEPN" evidence="1">
    <location>
        <begin position="85"/>
        <end position="140"/>
    </location>
</feature>
<evidence type="ECO:0000259" key="2">
    <source>
        <dbReference type="Pfam" id="PF20720"/>
    </source>
</evidence>